<reference evidence="2" key="2">
    <citation type="journal article" date="2013" name="PLoS Genet.">
        <title>Comparative genome structure, secondary metabolite, and effector coding capacity across Cochliobolus pathogens.</title>
        <authorList>
            <person name="Condon B.J."/>
            <person name="Leng Y."/>
            <person name="Wu D."/>
            <person name="Bushley K.E."/>
            <person name="Ohm R.A."/>
            <person name="Otillar R."/>
            <person name="Martin J."/>
            <person name="Schackwitz W."/>
            <person name="Grimwood J."/>
            <person name="MohdZainudin N."/>
            <person name="Xue C."/>
            <person name="Wang R."/>
            <person name="Manning V.A."/>
            <person name="Dhillon B."/>
            <person name="Tu Z.J."/>
            <person name="Steffenson B.J."/>
            <person name="Salamov A."/>
            <person name="Sun H."/>
            <person name="Lowry S."/>
            <person name="LaButti K."/>
            <person name="Han J."/>
            <person name="Copeland A."/>
            <person name="Lindquist E."/>
            <person name="Barry K."/>
            <person name="Schmutz J."/>
            <person name="Baker S.E."/>
            <person name="Ciuffetti L.M."/>
            <person name="Grigoriev I.V."/>
            <person name="Zhong S."/>
            <person name="Turgeon B.G."/>
        </authorList>
    </citation>
    <scope>NUCLEOTIDE SEQUENCE [LARGE SCALE GENOMIC DNA]</scope>
    <source>
        <strain evidence="2">C5 / ATCC 48332 / race O</strain>
    </source>
</reference>
<organism evidence="1 2">
    <name type="scientific">Cochliobolus heterostrophus (strain C5 / ATCC 48332 / race O)</name>
    <name type="common">Southern corn leaf blight fungus</name>
    <name type="synonym">Bipolaris maydis</name>
    <dbReference type="NCBI Taxonomy" id="701091"/>
    <lineage>
        <taxon>Eukaryota</taxon>
        <taxon>Fungi</taxon>
        <taxon>Dikarya</taxon>
        <taxon>Ascomycota</taxon>
        <taxon>Pezizomycotina</taxon>
        <taxon>Dothideomycetes</taxon>
        <taxon>Pleosporomycetidae</taxon>
        <taxon>Pleosporales</taxon>
        <taxon>Pleosporineae</taxon>
        <taxon>Pleosporaceae</taxon>
        <taxon>Bipolaris</taxon>
    </lineage>
</organism>
<dbReference type="AlphaFoldDB" id="M2UTV9"/>
<name>M2UTV9_COCH5</name>
<reference evidence="1 2" key="1">
    <citation type="journal article" date="2012" name="PLoS Pathog.">
        <title>Diverse lifestyles and strategies of plant pathogenesis encoded in the genomes of eighteen Dothideomycetes fungi.</title>
        <authorList>
            <person name="Ohm R.A."/>
            <person name="Feau N."/>
            <person name="Henrissat B."/>
            <person name="Schoch C.L."/>
            <person name="Horwitz B.A."/>
            <person name="Barry K.W."/>
            <person name="Condon B.J."/>
            <person name="Copeland A.C."/>
            <person name="Dhillon B."/>
            <person name="Glaser F."/>
            <person name="Hesse C.N."/>
            <person name="Kosti I."/>
            <person name="LaButti K."/>
            <person name="Lindquist E.A."/>
            <person name="Lucas S."/>
            <person name="Salamov A.A."/>
            <person name="Bradshaw R.E."/>
            <person name="Ciuffetti L."/>
            <person name="Hamelin R.C."/>
            <person name="Kema G.H.J."/>
            <person name="Lawrence C."/>
            <person name="Scott J.A."/>
            <person name="Spatafora J.W."/>
            <person name="Turgeon B.G."/>
            <person name="de Wit P.J.G.M."/>
            <person name="Zhong S."/>
            <person name="Goodwin S.B."/>
            <person name="Grigoriev I.V."/>
        </authorList>
    </citation>
    <scope>NUCLEOTIDE SEQUENCE [LARGE SCALE GENOMIC DNA]</scope>
    <source>
        <strain evidence="2">C5 / ATCC 48332 / race O</strain>
    </source>
</reference>
<protein>
    <submittedName>
        <fullName evidence="1">Uncharacterized protein</fullName>
    </submittedName>
</protein>
<evidence type="ECO:0000313" key="2">
    <source>
        <dbReference type="Proteomes" id="UP000016936"/>
    </source>
</evidence>
<accession>M2UTV9</accession>
<proteinExistence type="predicted"/>
<dbReference type="Proteomes" id="UP000016936">
    <property type="component" value="Unassembled WGS sequence"/>
</dbReference>
<keyword evidence="2" id="KW-1185">Reference proteome</keyword>
<sequence>MTATSTASPATAPTAMPTMTCVGTGETPLLYSGANKGCVAGEPVMLVASAVVVSSAERETDISVDDTEAMALGSAVYTAYVTQ</sequence>
<evidence type="ECO:0000313" key="1">
    <source>
        <dbReference type="EMBL" id="EMD91288.1"/>
    </source>
</evidence>
<dbReference type="EMBL" id="KB445576">
    <property type="protein sequence ID" value="EMD91288.1"/>
    <property type="molecule type" value="Genomic_DNA"/>
</dbReference>
<dbReference type="HOGENOM" id="CLU_2542408_0_0_1"/>
<gene>
    <name evidence="1" type="ORF">COCHEDRAFT_1021377</name>
</gene>